<gene>
    <name evidence="2" type="ORF">A2704_00785</name>
</gene>
<dbReference type="GO" id="GO:0052618">
    <property type="term" value="F:coenzyme F420-0:L-glutamate ligase activity"/>
    <property type="evidence" value="ECO:0007669"/>
    <property type="project" value="TreeGrafter"/>
</dbReference>
<dbReference type="SUPFAM" id="SSF144010">
    <property type="entry name" value="CofE-like"/>
    <property type="match status" value="1"/>
</dbReference>
<dbReference type="AlphaFoldDB" id="A0A1F6CR34"/>
<proteinExistence type="predicted"/>
<dbReference type="PANTHER" id="PTHR47917">
    <property type="match status" value="1"/>
</dbReference>
<accession>A0A1F6CR34</accession>
<name>A0A1F6CR34_9BACT</name>
<reference evidence="2 3" key="1">
    <citation type="journal article" date="2016" name="Nat. Commun.">
        <title>Thousands of microbial genomes shed light on interconnected biogeochemical processes in an aquifer system.</title>
        <authorList>
            <person name="Anantharaman K."/>
            <person name="Brown C.T."/>
            <person name="Hug L.A."/>
            <person name="Sharon I."/>
            <person name="Castelle C.J."/>
            <person name="Probst A.J."/>
            <person name="Thomas B.C."/>
            <person name="Singh A."/>
            <person name="Wilkins M.J."/>
            <person name="Karaoz U."/>
            <person name="Brodie E.L."/>
            <person name="Williams K.H."/>
            <person name="Hubbard S.S."/>
            <person name="Banfield J.F."/>
        </authorList>
    </citation>
    <scope>NUCLEOTIDE SEQUENCE [LARGE SCALE GENOMIC DNA]</scope>
</reference>
<evidence type="ECO:0000313" key="2">
    <source>
        <dbReference type="EMBL" id="OGG51540.1"/>
    </source>
</evidence>
<sequence length="231" mass="25164">MKVAPVRTRVFKESEDLVQFILKHVPRLKNGSVLAVTSKIVALSEGRTAIVSNDEEKERLIRAESERAVPTKYVMLTVKGGMAMANAGIDDSNGDGKLVLLPKDSYKVAEFLRSELCKHYGLKELGILITDSRVAPLRAGVVGIALGYAGFRGIHDYRGTPDIFGRTMKITQTNVADSLATAATVVMGEGREQQPLAVIEDAPVEFLDTITSGELHIDIEDDMYGPLFKTS</sequence>
<dbReference type="Pfam" id="PF01996">
    <property type="entry name" value="F420_ligase"/>
    <property type="match status" value="1"/>
</dbReference>
<dbReference type="Gene3D" id="3.30.1330.100">
    <property type="entry name" value="CofE-like"/>
    <property type="match status" value="2"/>
</dbReference>
<dbReference type="EMBL" id="MFKW01000025">
    <property type="protein sequence ID" value="OGG51540.1"/>
    <property type="molecule type" value="Genomic_DNA"/>
</dbReference>
<evidence type="ECO:0000313" key="3">
    <source>
        <dbReference type="Proteomes" id="UP000176445"/>
    </source>
</evidence>
<protein>
    <recommendedName>
        <fullName evidence="1">Coenzyme F420:L-glutamate ligase-like domain-containing protein</fullName>
    </recommendedName>
</protein>
<dbReference type="Proteomes" id="UP000176445">
    <property type="component" value="Unassembled WGS sequence"/>
</dbReference>
<comment type="caution">
    <text evidence="2">The sequence shown here is derived from an EMBL/GenBank/DDBJ whole genome shotgun (WGS) entry which is preliminary data.</text>
</comment>
<organism evidence="2 3">
    <name type="scientific">Candidatus Kaiserbacteria bacterium RIFCSPHIGHO2_01_FULL_54_36b</name>
    <dbReference type="NCBI Taxonomy" id="1798483"/>
    <lineage>
        <taxon>Bacteria</taxon>
        <taxon>Candidatus Kaiseribacteriota</taxon>
    </lineage>
</organism>
<evidence type="ECO:0000259" key="1">
    <source>
        <dbReference type="Pfam" id="PF01996"/>
    </source>
</evidence>
<dbReference type="InterPro" id="IPR002847">
    <property type="entry name" value="F420-0_gamma-glut_ligase-dom"/>
</dbReference>
<dbReference type="PANTHER" id="PTHR47917:SF1">
    <property type="entry name" value="COENZYME F420:L-GLUTAMATE LIGASE"/>
    <property type="match status" value="1"/>
</dbReference>
<feature type="domain" description="Coenzyme F420:L-glutamate ligase-like" evidence="1">
    <location>
        <begin position="6"/>
        <end position="200"/>
    </location>
</feature>